<dbReference type="AlphaFoldDB" id="A0A8J2YZR1"/>
<dbReference type="Gene3D" id="1.10.1740.10">
    <property type="match status" value="1"/>
</dbReference>
<dbReference type="GO" id="GO:0006352">
    <property type="term" value="P:DNA-templated transcription initiation"/>
    <property type="evidence" value="ECO:0007669"/>
    <property type="project" value="InterPro"/>
</dbReference>
<keyword evidence="8" id="KW-1185">Reference proteome</keyword>
<comment type="similarity">
    <text evidence="1">Belongs to the sigma-70 factor family. ECF subfamily.</text>
</comment>
<evidence type="ECO:0000256" key="2">
    <source>
        <dbReference type="ARBA" id="ARBA00023015"/>
    </source>
</evidence>
<dbReference type="InterPro" id="IPR014284">
    <property type="entry name" value="RNA_pol_sigma-70_dom"/>
</dbReference>
<dbReference type="InterPro" id="IPR013324">
    <property type="entry name" value="RNA_pol_sigma_r3/r4-like"/>
</dbReference>
<evidence type="ECO:0000259" key="6">
    <source>
        <dbReference type="Pfam" id="PF08281"/>
    </source>
</evidence>
<reference evidence="7" key="2">
    <citation type="submission" date="2020-09" db="EMBL/GenBank/DDBJ databases">
        <authorList>
            <person name="Sun Q."/>
            <person name="Zhou Y."/>
        </authorList>
    </citation>
    <scope>NUCLEOTIDE SEQUENCE</scope>
    <source>
        <strain evidence="7">CGMCC 1.15725</strain>
    </source>
</reference>
<dbReference type="EMBL" id="BMJQ01000026">
    <property type="protein sequence ID" value="GGF47630.1"/>
    <property type="molecule type" value="Genomic_DNA"/>
</dbReference>
<evidence type="ECO:0000256" key="1">
    <source>
        <dbReference type="ARBA" id="ARBA00010641"/>
    </source>
</evidence>
<dbReference type="InterPro" id="IPR013249">
    <property type="entry name" value="RNA_pol_sigma70_r4_t2"/>
</dbReference>
<dbReference type="Pfam" id="PF04542">
    <property type="entry name" value="Sigma70_r2"/>
    <property type="match status" value="1"/>
</dbReference>
<dbReference type="InterPro" id="IPR039425">
    <property type="entry name" value="RNA_pol_sigma-70-like"/>
</dbReference>
<evidence type="ECO:0000259" key="5">
    <source>
        <dbReference type="Pfam" id="PF04542"/>
    </source>
</evidence>
<evidence type="ECO:0000256" key="3">
    <source>
        <dbReference type="ARBA" id="ARBA00023082"/>
    </source>
</evidence>
<dbReference type="SUPFAM" id="SSF88659">
    <property type="entry name" value="Sigma3 and sigma4 domains of RNA polymerase sigma factors"/>
    <property type="match status" value="1"/>
</dbReference>
<evidence type="ECO:0000256" key="4">
    <source>
        <dbReference type="ARBA" id="ARBA00023163"/>
    </source>
</evidence>
<keyword evidence="2" id="KW-0805">Transcription regulation</keyword>
<dbReference type="Pfam" id="PF08281">
    <property type="entry name" value="Sigma70_r4_2"/>
    <property type="match status" value="1"/>
</dbReference>
<evidence type="ECO:0000313" key="8">
    <source>
        <dbReference type="Proteomes" id="UP000646365"/>
    </source>
</evidence>
<organism evidence="7 8">
    <name type="scientific">Aliidongia dinghuensis</name>
    <dbReference type="NCBI Taxonomy" id="1867774"/>
    <lineage>
        <taxon>Bacteria</taxon>
        <taxon>Pseudomonadati</taxon>
        <taxon>Pseudomonadota</taxon>
        <taxon>Alphaproteobacteria</taxon>
        <taxon>Rhodospirillales</taxon>
        <taxon>Dongiaceae</taxon>
        <taxon>Aliidongia</taxon>
    </lineage>
</organism>
<dbReference type="InterPro" id="IPR013325">
    <property type="entry name" value="RNA_pol_sigma_r2"/>
</dbReference>
<dbReference type="InterPro" id="IPR007627">
    <property type="entry name" value="RNA_pol_sigma70_r2"/>
</dbReference>
<dbReference type="PANTHER" id="PTHR43133">
    <property type="entry name" value="RNA POLYMERASE ECF-TYPE SIGMA FACTO"/>
    <property type="match status" value="1"/>
</dbReference>
<keyword evidence="4" id="KW-0804">Transcription</keyword>
<gene>
    <name evidence="7" type="primary">vreI</name>
    <name evidence="7" type="ORF">GCM10011611_62530</name>
</gene>
<dbReference type="SUPFAM" id="SSF88946">
    <property type="entry name" value="Sigma2 domain of RNA polymerase sigma factors"/>
    <property type="match status" value="1"/>
</dbReference>
<sequence length="196" mass="21754">MPDGKDVGASQENSLGAPLDRGLRQTLVLAYAELRRWLIGRLGSAELAEDVLHETYLRLERADPAGPVRNPKLYLMRMALNLAWRRLKTESRHVSLTEATEALGVADDLPDPARAAEAHFEVKALGDALNSLTPRRREILLASRVEGIPLRLIAKKIGVSQRTVEIELKHALAHCALHLGREVVQRFGPKARKESL</sequence>
<name>A0A8J2YZR1_9PROT</name>
<feature type="domain" description="RNA polymerase sigma factor 70 region 4 type 2" evidence="6">
    <location>
        <begin position="124"/>
        <end position="175"/>
    </location>
</feature>
<dbReference type="PANTHER" id="PTHR43133:SF63">
    <property type="entry name" value="RNA POLYMERASE SIGMA FACTOR FECI-RELATED"/>
    <property type="match status" value="1"/>
</dbReference>
<dbReference type="RefSeq" id="WP_189052133.1">
    <property type="nucleotide sequence ID" value="NZ_BMJQ01000026.1"/>
</dbReference>
<comment type="caution">
    <text evidence="7">The sequence shown here is derived from an EMBL/GenBank/DDBJ whole genome shotgun (WGS) entry which is preliminary data.</text>
</comment>
<accession>A0A8J2YZR1</accession>
<dbReference type="Gene3D" id="1.10.10.10">
    <property type="entry name" value="Winged helix-like DNA-binding domain superfamily/Winged helix DNA-binding domain"/>
    <property type="match status" value="1"/>
</dbReference>
<dbReference type="Proteomes" id="UP000646365">
    <property type="component" value="Unassembled WGS sequence"/>
</dbReference>
<feature type="domain" description="RNA polymerase sigma-70 region 2" evidence="5">
    <location>
        <begin position="33"/>
        <end position="92"/>
    </location>
</feature>
<proteinExistence type="inferred from homology"/>
<dbReference type="GO" id="GO:0003677">
    <property type="term" value="F:DNA binding"/>
    <property type="evidence" value="ECO:0007669"/>
    <property type="project" value="InterPro"/>
</dbReference>
<protein>
    <submittedName>
        <fullName evidence="7">ECF sigma factor VreI</fullName>
    </submittedName>
</protein>
<dbReference type="InterPro" id="IPR036388">
    <property type="entry name" value="WH-like_DNA-bd_sf"/>
</dbReference>
<keyword evidence="3" id="KW-0731">Sigma factor</keyword>
<dbReference type="GO" id="GO:0016987">
    <property type="term" value="F:sigma factor activity"/>
    <property type="evidence" value="ECO:0007669"/>
    <property type="project" value="UniProtKB-KW"/>
</dbReference>
<evidence type="ECO:0000313" key="7">
    <source>
        <dbReference type="EMBL" id="GGF47630.1"/>
    </source>
</evidence>
<dbReference type="NCBIfam" id="TIGR02937">
    <property type="entry name" value="sigma70-ECF"/>
    <property type="match status" value="1"/>
</dbReference>
<reference evidence="7" key="1">
    <citation type="journal article" date="2014" name="Int. J. Syst. Evol. Microbiol.">
        <title>Complete genome sequence of Corynebacterium casei LMG S-19264T (=DSM 44701T), isolated from a smear-ripened cheese.</title>
        <authorList>
            <consortium name="US DOE Joint Genome Institute (JGI-PGF)"/>
            <person name="Walter F."/>
            <person name="Albersmeier A."/>
            <person name="Kalinowski J."/>
            <person name="Ruckert C."/>
        </authorList>
    </citation>
    <scope>NUCLEOTIDE SEQUENCE</scope>
    <source>
        <strain evidence="7">CGMCC 1.15725</strain>
    </source>
</reference>